<organism evidence="2 3">
    <name type="scientific">Natrinema gari JCM 14663</name>
    <dbReference type="NCBI Taxonomy" id="1230459"/>
    <lineage>
        <taxon>Archaea</taxon>
        <taxon>Methanobacteriati</taxon>
        <taxon>Methanobacteriota</taxon>
        <taxon>Stenosarchaea group</taxon>
        <taxon>Halobacteria</taxon>
        <taxon>Halobacteriales</taxon>
        <taxon>Natrialbaceae</taxon>
        <taxon>Natrinema</taxon>
    </lineage>
</organism>
<accession>L9YUE8</accession>
<dbReference type="PATRIC" id="fig|1230459.4.peg.2900"/>
<dbReference type="EMBL" id="AOIJ01000059">
    <property type="protein sequence ID" value="ELY77835.1"/>
    <property type="molecule type" value="Genomic_DNA"/>
</dbReference>
<protein>
    <submittedName>
        <fullName evidence="2">Uncharacterized protein</fullName>
    </submittedName>
</protein>
<reference evidence="2 3" key="1">
    <citation type="journal article" date="2014" name="PLoS Genet.">
        <title>Phylogenetically driven sequencing of extremely halophilic archaea reveals strategies for static and dynamic osmo-response.</title>
        <authorList>
            <person name="Becker E.A."/>
            <person name="Seitzer P.M."/>
            <person name="Tritt A."/>
            <person name="Larsen D."/>
            <person name="Krusor M."/>
            <person name="Yao A.I."/>
            <person name="Wu D."/>
            <person name="Madern D."/>
            <person name="Eisen J.A."/>
            <person name="Darling A.E."/>
            <person name="Facciotti M.T."/>
        </authorList>
    </citation>
    <scope>NUCLEOTIDE SEQUENCE [LARGE SCALE GENOMIC DNA]</scope>
    <source>
        <strain evidence="2 3">JCM 14663</strain>
    </source>
</reference>
<name>L9YUE8_9EURY</name>
<comment type="caution">
    <text evidence="2">The sequence shown here is derived from an EMBL/GenBank/DDBJ whole genome shotgun (WGS) entry which is preliminary data.</text>
</comment>
<keyword evidence="3" id="KW-1185">Reference proteome</keyword>
<proteinExistence type="predicted"/>
<dbReference type="Proteomes" id="UP000011592">
    <property type="component" value="Unassembled WGS sequence"/>
</dbReference>
<sequence>MDAVPDAGDTADTDRSVVRRQRFPSSTRLDRDWIGLEVTRW</sequence>
<dbReference type="AlphaFoldDB" id="L9YUE8"/>
<feature type="region of interest" description="Disordered" evidence="1">
    <location>
        <begin position="1"/>
        <end position="21"/>
    </location>
</feature>
<evidence type="ECO:0000313" key="2">
    <source>
        <dbReference type="EMBL" id="ELY77835.1"/>
    </source>
</evidence>
<gene>
    <name evidence="2" type="ORF">C486_14494</name>
</gene>
<evidence type="ECO:0000313" key="3">
    <source>
        <dbReference type="Proteomes" id="UP000011592"/>
    </source>
</evidence>
<evidence type="ECO:0000256" key="1">
    <source>
        <dbReference type="SAM" id="MobiDB-lite"/>
    </source>
</evidence>